<sequence>MYNYNITMDTPYPETLIIVITSHGRIAIDTTVDGRKEPDIFGIPYGMTLTRINAVAPGLCNYLSVNIANKIVKRTKEMAAMYDLSNKSSISPVLVKYLSNEFKRLTNIDRNTLNVDDNDDEETAYINSFNTHYNKAYTSATHNPYTFALNKIYSVEQLSPNYYDKILLLNTPQGEVDYFSTLRPPYETDLKSLVLNVAEQGVKHILLIDLSCANFDDPTLTPRGERAIRREAHGEGWWGGKNIGRSIRKKRSIKKKRSIRKRSIRKRSIRKIIRSKKTIRMRKL</sequence>
<accession>A0A6C0ILR4</accession>
<organism evidence="1">
    <name type="scientific">viral metagenome</name>
    <dbReference type="NCBI Taxonomy" id="1070528"/>
    <lineage>
        <taxon>unclassified sequences</taxon>
        <taxon>metagenomes</taxon>
        <taxon>organismal metagenomes</taxon>
    </lineage>
</organism>
<name>A0A6C0ILR4_9ZZZZ</name>
<dbReference type="AlphaFoldDB" id="A0A6C0ILR4"/>
<evidence type="ECO:0000313" key="1">
    <source>
        <dbReference type="EMBL" id="QHT92827.1"/>
    </source>
</evidence>
<protein>
    <submittedName>
        <fullName evidence="1">Uncharacterized protein</fullName>
    </submittedName>
</protein>
<proteinExistence type="predicted"/>
<reference evidence="1" key="1">
    <citation type="journal article" date="2020" name="Nature">
        <title>Giant virus diversity and host interactions through global metagenomics.</title>
        <authorList>
            <person name="Schulz F."/>
            <person name="Roux S."/>
            <person name="Paez-Espino D."/>
            <person name="Jungbluth S."/>
            <person name="Walsh D.A."/>
            <person name="Denef V.J."/>
            <person name="McMahon K.D."/>
            <person name="Konstantinidis K.T."/>
            <person name="Eloe-Fadrosh E.A."/>
            <person name="Kyrpides N.C."/>
            <person name="Woyke T."/>
        </authorList>
    </citation>
    <scope>NUCLEOTIDE SEQUENCE</scope>
    <source>
        <strain evidence="1">GVMAG-M-3300023184-89</strain>
    </source>
</reference>
<dbReference type="EMBL" id="MN740194">
    <property type="protein sequence ID" value="QHT92827.1"/>
    <property type="molecule type" value="Genomic_DNA"/>
</dbReference>